<evidence type="ECO:0008006" key="4">
    <source>
        <dbReference type="Google" id="ProtNLM"/>
    </source>
</evidence>
<dbReference type="Proteomes" id="UP000214880">
    <property type="component" value="Unassembled WGS sequence"/>
</dbReference>
<keyword evidence="1" id="KW-0472">Membrane</keyword>
<name>A0A1G9XXI2_9FIRM</name>
<dbReference type="EMBL" id="FNHB01000010">
    <property type="protein sequence ID" value="SDN01196.1"/>
    <property type="molecule type" value="Genomic_DNA"/>
</dbReference>
<keyword evidence="1" id="KW-0812">Transmembrane</keyword>
<accession>A0A1G9XXI2</accession>
<feature type="transmembrane region" description="Helical" evidence="1">
    <location>
        <begin position="20"/>
        <end position="44"/>
    </location>
</feature>
<dbReference type="STRING" id="146817.SAMN04488502_11071"/>
<evidence type="ECO:0000313" key="2">
    <source>
        <dbReference type="EMBL" id="SDN01196.1"/>
    </source>
</evidence>
<protein>
    <recommendedName>
        <fullName evidence="4">DUF4446 domain-containing protein</fullName>
    </recommendedName>
</protein>
<evidence type="ECO:0000256" key="1">
    <source>
        <dbReference type="SAM" id="Phobius"/>
    </source>
</evidence>
<reference evidence="2 3" key="1">
    <citation type="submission" date="2016-10" db="EMBL/GenBank/DDBJ databases">
        <authorList>
            <person name="de Groot N.N."/>
        </authorList>
    </citation>
    <scope>NUCLEOTIDE SEQUENCE [LARGE SCALE GENOMIC DNA]</scope>
    <source>
        <strain evidence="2 3">DSM 1736</strain>
    </source>
</reference>
<dbReference type="InterPro" id="IPR027981">
    <property type="entry name" value="DUF4446"/>
</dbReference>
<keyword evidence="3" id="KW-1185">Reference proteome</keyword>
<evidence type="ECO:0000313" key="3">
    <source>
        <dbReference type="Proteomes" id="UP000214880"/>
    </source>
</evidence>
<keyword evidence="1" id="KW-1133">Transmembrane helix</keyword>
<proteinExistence type="predicted"/>
<organism evidence="2 3">
    <name type="scientific">Dendrosporobacter quercicolus</name>
    <dbReference type="NCBI Taxonomy" id="146817"/>
    <lineage>
        <taxon>Bacteria</taxon>
        <taxon>Bacillati</taxon>
        <taxon>Bacillota</taxon>
        <taxon>Negativicutes</taxon>
        <taxon>Selenomonadales</taxon>
        <taxon>Sporomusaceae</taxon>
        <taxon>Dendrosporobacter</taxon>
    </lineage>
</organism>
<dbReference type="AlphaFoldDB" id="A0A1G9XXI2"/>
<sequence length="175" mass="19627">MGFIADDTFLTAFILKNVHYILLGMTVLILAALIVFININIKLAKMNKRYRKMMRGMEGTNLEQLLMAHIDEVHQVLDKVDHLSAEYKRLDRRSAFCIQKLGVVRFNAFEDTGSDLSFAVALLDGNNDGVVISSIFGRSESRSYGKPVLGGQSVYFLTEEEKQALGKACAKKFDI</sequence>
<gene>
    <name evidence="2" type="ORF">SAMN04488502_11071</name>
</gene>
<dbReference type="Pfam" id="PF14584">
    <property type="entry name" value="DUF4446"/>
    <property type="match status" value="1"/>
</dbReference>